<dbReference type="Proteomes" id="UP001202961">
    <property type="component" value="Unassembled WGS sequence"/>
</dbReference>
<accession>A0ABT0U5U2</accession>
<organism evidence="2 3">
    <name type="scientific">Aporhodopirellula aestuarii</name>
    <dbReference type="NCBI Taxonomy" id="2950107"/>
    <lineage>
        <taxon>Bacteria</taxon>
        <taxon>Pseudomonadati</taxon>
        <taxon>Planctomycetota</taxon>
        <taxon>Planctomycetia</taxon>
        <taxon>Pirellulales</taxon>
        <taxon>Pirellulaceae</taxon>
        <taxon>Aporhodopirellula</taxon>
    </lineage>
</organism>
<comment type="caution">
    <text evidence="2">The sequence shown here is derived from an EMBL/GenBank/DDBJ whole genome shotgun (WGS) entry which is preliminary data.</text>
</comment>
<name>A0ABT0U5U2_9BACT</name>
<evidence type="ECO:0000313" key="3">
    <source>
        <dbReference type="Proteomes" id="UP001202961"/>
    </source>
</evidence>
<keyword evidence="3" id="KW-1185">Reference proteome</keyword>
<evidence type="ECO:0000256" key="1">
    <source>
        <dbReference type="SAM" id="MobiDB-lite"/>
    </source>
</evidence>
<reference evidence="2 3" key="1">
    <citation type="journal article" date="2022" name="Syst. Appl. Microbiol.">
        <title>Rhodopirellula aestuarii sp. nov., a novel member of the genus Rhodopirellula isolated from brackish sediments collected in the Tagus River estuary, Portugal.</title>
        <authorList>
            <person name="Vitorino I.R."/>
            <person name="Klimek D."/>
            <person name="Calusinska M."/>
            <person name="Lobo-da-Cunha A."/>
            <person name="Vasconcelos V."/>
            <person name="Lage O.M."/>
        </authorList>
    </citation>
    <scope>NUCLEOTIDE SEQUENCE [LARGE SCALE GENOMIC DNA]</scope>
    <source>
        <strain evidence="2 3">ICT_H3.1</strain>
    </source>
</reference>
<gene>
    <name evidence="2" type="ORF">NB063_16830</name>
</gene>
<evidence type="ECO:0000313" key="2">
    <source>
        <dbReference type="EMBL" id="MCM2372273.1"/>
    </source>
</evidence>
<protein>
    <recommendedName>
        <fullName evidence="4">Secreted protein</fullName>
    </recommendedName>
</protein>
<feature type="region of interest" description="Disordered" evidence="1">
    <location>
        <begin position="25"/>
        <end position="84"/>
    </location>
</feature>
<evidence type="ECO:0008006" key="4">
    <source>
        <dbReference type="Google" id="ProtNLM"/>
    </source>
</evidence>
<sequence length="84" mass="9233">MRRLWFASAALTFIPLLIHRLDRDTSLSRDGSDPGSACHHRGPRQATTAGPAAGKILDRRWSGVVGHEKEKRGYPGGRRVRSTG</sequence>
<proteinExistence type="predicted"/>
<feature type="compositionally biased region" description="Basic and acidic residues" evidence="1">
    <location>
        <begin position="56"/>
        <end position="73"/>
    </location>
</feature>
<dbReference type="RefSeq" id="WP_250929908.1">
    <property type="nucleotide sequence ID" value="NZ_JAMQBK010000043.1"/>
</dbReference>
<dbReference type="EMBL" id="JAMQBK010000043">
    <property type="protein sequence ID" value="MCM2372273.1"/>
    <property type="molecule type" value="Genomic_DNA"/>
</dbReference>